<evidence type="ECO:0008006" key="4">
    <source>
        <dbReference type="Google" id="ProtNLM"/>
    </source>
</evidence>
<dbReference type="AlphaFoldDB" id="A0A6L2LT51"/>
<reference evidence="3" key="1">
    <citation type="journal article" date="2019" name="Sci. Rep.">
        <title>Draft genome of Tanacetum cinerariifolium, the natural source of mosquito coil.</title>
        <authorList>
            <person name="Yamashiro T."/>
            <person name="Shiraishi A."/>
            <person name="Satake H."/>
            <person name="Nakayama K."/>
        </authorList>
    </citation>
    <scope>NUCLEOTIDE SEQUENCE</scope>
</reference>
<accession>A0A6L2LT51</accession>
<evidence type="ECO:0000313" key="3">
    <source>
        <dbReference type="EMBL" id="GEU65013.1"/>
    </source>
</evidence>
<gene>
    <name evidence="3" type="ORF">Tci_036991</name>
</gene>
<sequence>MNLFSYSSKNLQPLPSEEEEKAIKVVATTETEVWLLQHLDVVESCQSSTNARGGTSVAACIRLYLVCPSCLHAPSSLHAPSTGCGPDVCDIRTSYVRRQFTSSDGDSAALCLLRRLATPDWLLATKLETLIGDIPLDLRTRLPDPNFRMINLQAGDTAICIYFRIFDSSGVRIAFSSFLLVVFKYFKVHISQLVPLGLSKTLSKQGDWFSFAKRGDPAPATIREEPHGLDTSILGRVTDRTTSPSSAGTAIPRASPKEIVVTRPDPKVVTKADHAAKRKTFTRSKISTNAAKKTKSSQKVSGAGSIGLAAGDGVGQTDDGTLDDDGQSDGSEFAMEDIRNLDDIRKPELSRGVRRDIQAIFHESYGVSEDASSPTQEAMPALATQPLDADVGADEIASDGNVDPYYEARVSNTTRDVLERDLIPFVPWPYYLPYPYDEGFGIESPPYSRDDWEEIHGVNLSLQKKELYKDPKVCMTALDRFPTPAETHRLRELSSVELSNRMSVLQCQLFTYGSVLNARYDHSLWNIERLMKRCAQQTQTIKKQIVHLKQQNESTVHANEVVSRLTAELGIKTAEHKLSSWDKKHKKYRNERDALAMEKAQTEEELLLKSSEFNRAFTGVLDTTISVGVERGLRMDHTDEEFRGLSQKVVGFIPDAKEKFDRVVATFLDTTFPFLDKTSSATVSLRASTHIRHYTSSSRTFGHTSTPEHLKKKKKFVEK</sequence>
<comment type="caution">
    <text evidence="3">The sequence shown here is derived from an EMBL/GenBank/DDBJ whole genome shotgun (WGS) entry which is preliminary data.</text>
</comment>
<organism evidence="3">
    <name type="scientific">Tanacetum cinerariifolium</name>
    <name type="common">Dalmatian daisy</name>
    <name type="synonym">Chrysanthemum cinerariifolium</name>
    <dbReference type="NCBI Taxonomy" id="118510"/>
    <lineage>
        <taxon>Eukaryota</taxon>
        <taxon>Viridiplantae</taxon>
        <taxon>Streptophyta</taxon>
        <taxon>Embryophyta</taxon>
        <taxon>Tracheophyta</taxon>
        <taxon>Spermatophyta</taxon>
        <taxon>Magnoliopsida</taxon>
        <taxon>eudicotyledons</taxon>
        <taxon>Gunneridae</taxon>
        <taxon>Pentapetalae</taxon>
        <taxon>asterids</taxon>
        <taxon>campanulids</taxon>
        <taxon>Asterales</taxon>
        <taxon>Asteraceae</taxon>
        <taxon>Asteroideae</taxon>
        <taxon>Anthemideae</taxon>
        <taxon>Anthemidinae</taxon>
        <taxon>Tanacetum</taxon>
    </lineage>
</organism>
<protein>
    <recommendedName>
        <fullName evidence="4">Transposase (Putative), gypsy type</fullName>
    </recommendedName>
</protein>
<name>A0A6L2LT51_TANCI</name>
<proteinExistence type="predicted"/>
<feature type="coiled-coil region" evidence="1">
    <location>
        <begin position="571"/>
        <end position="605"/>
    </location>
</feature>
<evidence type="ECO:0000256" key="1">
    <source>
        <dbReference type="SAM" id="Coils"/>
    </source>
</evidence>
<keyword evidence="1" id="KW-0175">Coiled coil</keyword>
<feature type="region of interest" description="Disordered" evidence="2">
    <location>
        <begin position="236"/>
        <end position="257"/>
    </location>
</feature>
<feature type="region of interest" description="Disordered" evidence="2">
    <location>
        <begin position="285"/>
        <end position="339"/>
    </location>
</feature>
<evidence type="ECO:0000256" key="2">
    <source>
        <dbReference type="SAM" id="MobiDB-lite"/>
    </source>
</evidence>
<dbReference type="EMBL" id="BKCJ010005119">
    <property type="protein sequence ID" value="GEU65013.1"/>
    <property type="molecule type" value="Genomic_DNA"/>
</dbReference>